<dbReference type="EMBL" id="LRGB01013554">
    <property type="protein sequence ID" value="KZR99468.1"/>
    <property type="molecule type" value="Genomic_DNA"/>
</dbReference>
<proteinExistence type="predicted"/>
<reference evidence="1 2" key="1">
    <citation type="submission" date="2016-03" db="EMBL/GenBank/DDBJ databases">
        <title>EvidentialGene: Evidence-directed Construction of Genes on Genomes.</title>
        <authorList>
            <person name="Gilbert D.G."/>
            <person name="Choi J.-H."/>
            <person name="Mockaitis K."/>
            <person name="Colbourne J."/>
            <person name="Pfrender M."/>
        </authorList>
    </citation>
    <scope>NUCLEOTIDE SEQUENCE [LARGE SCALE GENOMIC DNA]</scope>
    <source>
        <strain evidence="1 2">Xinb3</strain>
        <tissue evidence="1">Complete organism</tissue>
    </source>
</reference>
<accession>A0A164GXA8</accession>
<dbReference type="AlphaFoldDB" id="A0A164GXA8"/>
<dbReference type="Proteomes" id="UP000076858">
    <property type="component" value="Unassembled WGS sequence"/>
</dbReference>
<keyword evidence="2" id="KW-1185">Reference proteome</keyword>
<name>A0A164GXA8_9CRUS</name>
<gene>
    <name evidence="1" type="ORF">APZ42_004647</name>
</gene>
<sequence length="90" mass="10489">MKEEGKKTVMRRVPQSFKRMVSSTRSGNINIYRTRKQTCVETFDVRSRLGFSQNEFDVQSPTCTQNVLHSWCSLETAFVLTVAYKETFIQ</sequence>
<evidence type="ECO:0000313" key="1">
    <source>
        <dbReference type="EMBL" id="KZR99468.1"/>
    </source>
</evidence>
<protein>
    <submittedName>
        <fullName evidence="1">Uncharacterized protein</fullName>
    </submittedName>
</protein>
<comment type="caution">
    <text evidence="1">The sequence shown here is derived from an EMBL/GenBank/DDBJ whole genome shotgun (WGS) entry which is preliminary data.</text>
</comment>
<organism evidence="1 2">
    <name type="scientific">Daphnia magna</name>
    <dbReference type="NCBI Taxonomy" id="35525"/>
    <lineage>
        <taxon>Eukaryota</taxon>
        <taxon>Metazoa</taxon>
        <taxon>Ecdysozoa</taxon>
        <taxon>Arthropoda</taxon>
        <taxon>Crustacea</taxon>
        <taxon>Branchiopoda</taxon>
        <taxon>Diplostraca</taxon>
        <taxon>Cladocera</taxon>
        <taxon>Anomopoda</taxon>
        <taxon>Daphniidae</taxon>
        <taxon>Daphnia</taxon>
    </lineage>
</organism>
<evidence type="ECO:0000313" key="2">
    <source>
        <dbReference type="Proteomes" id="UP000076858"/>
    </source>
</evidence>